<accession>A0AA41V513</accession>
<dbReference type="Proteomes" id="UP001177140">
    <property type="component" value="Unassembled WGS sequence"/>
</dbReference>
<evidence type="ECO:0000313" key="2">
    <source>
        <dbReference type="EMBL" id="MCL7034910.1"/>
    </source>
</evidence>
<protein>
    <submittedName>
        <fullName evidence="2">Uncharacterized protein</fullName>
    </submittedName>
</protein>
<reference evidence="2" key="1">
    <citation type="submission" date="2022-03" db="EMBL/GenBank/DDBJ databases">
        <title>A functionally conserved STORR gene fusion in Papaver species that diverged 16.8 million years ago.</title>
        <authorList>
            <person name="Catania T."/>
        </authorList>
    </citation>
    <scope>NUCLEOTIDE SEQUENCE</scope>
    <source>
        <strain evidence="2">S-191538</strain>
    </source>
</reference>
<feature type="chain" id="PRO_5041362926" evidence="1">
    <location>
        <begin position="26"/>
        <end position="153"/>
    </location>
</feature>
<evidence type="ECO:0000313" key="3">
    <source>
        <dbReference type="Proteomes" id="UP001177140"/>
    </source>
</evidence>
<keyword evidence="1" id="KW-0732">Signal</keyword>
<sequence>MARSAIISSYTSFFFVLMVIYKLQGKGDMEAANGLVTEERTGKLKGNTENVGLRGKTTGSRNIGNGLVKEDQSVKGKGNLQDLKGKLNGKEKVNVADGLVTGNVKVRPRGNLKDGTLKVTGTGSVGVAGEKQVNLRGKTQMKGSRSFGKAGVW</sequence>
<evidence type="ECO:0000256" key="1">
    <source>
        <dbReference type="SAM" id="SignalP"/>
    </source>
</evidence>
<dbReference type="AlphaFoldDB" id="A0AA41V513"/>
<feature type="signal peptide" evidence="1">
    <location>
        <begin position="1"/>
        <end position="25"/>
    </location>
</feature>
<proteinExistence type="predicted"/>
<gene>
    <name evidence="2" type="ORF">MKW94_011761</name>
</gene>
<keyword evidence="3" id="KW-1185">Reference proteome</keyword>
<name>A0AA41V513_PAPNU</name>
<dbReference type="EMBL" id="JAJJMA010151289">
    <property type="protein sequence ID" value="MCL7034910.1"/>
    <property type="molecule type" value="Genomic_DNA"/>
</dbReference>
<comment type="caution">
    <text evidence="2">The sequence shown here is derived from an EMBL/GenBank/DDBJ whole genome shotgun (WGS) entry which is preliminary data.</text>
</comment>
<organism evidence="2 3">
    <name type="scientific">Papaver nudicaule</name>
    <name type="common">Iceland poppy</name>
    <dbReference type="NCBI Taxonomy" id="74823"/>
    <lineage>
        <taxon>Eukaryota</taxon>
        <taxon>Viridiplantae</taxon>
        <taxon>Streptophyta</taxon>
        <taxon>Embryophyta</taxon>
        <taxon>Tracheophyta</taxon>
        <taxon>Spermatophyta</taxon>
        <taxon>Magnoliopsida</taxon>
        <taxon>Ranunculales</taxon>
        <taxon>Papaveraceae</taxon>
        <taxon>Papaveroideae</taxon>
        <taxon>Papaver</taxon>
    </lineage>
</organism>